<evidence type="ECO:0000256" key="10">
    <source>
        <dbReference type="ARBA" id="ARBA00023002"/>
    </source>
</evidence>
<protein>
    <recommendedName>
        <fullName evidence="5">Catalase</fullName>
        <ecNumber evidence="4">1.11.1.6</ecNumber>
    </recommendedName>
</protein>
<gene>
    <name evidence="15" type="ORF">HKB35_25555</name>
</gene>
<dbReference type="Pfam" id="PF06628">
    <property type="entry name" value="Catalase-rel"/>
    <property type="match status" value="1"/>
</dbReference>
<comment type="cofactor">
    <cofactor evidence="1">
        <name>heme</name>
        <dbReference type="ChEBI" id="CHEBI:30413"/>
    </cofactor>
</comment>
<dbReference type="GO" id="GO:0042744">
    <property type="term" value="P:hydrogen peroxide catabolic process"/>
    <property type="evidence" value="ECO:0007669"/>
    <property type="project" value="UniProtKB-KW"/>
</dbReference>
<dbReference type="GO" id="GO:0005737">
    <property type="term" value="C:cytoplasm"/>
    <property type="evidence" value="ECO:0007669"/>
    <property type="project" value="TreeGrafter"/>
</dbReference>
<keyword evidence="12" id="KW-0376">Hydrogen peroxide</keyword>
<dbReference type="EC" id="1.11.1.6" evidence="4"/>
<evidence type="ECO:0000259" key="14">
    <source>
        <dbReference type="Pfam" id="PF06628"/>
    </source>
</evidence>
<evidence type="ECO:0000256" key="4">
    <source>
        <dbReference type="ARBA" id="ARBA00012314"/>
    </source>
</evidence>
<keyword evidence="6 15" id="KW-0575">Peroxidase</keyword>
<evidence type="ECO:0000256" key="1">
    <source>
        <dbReference type="ARBA" id="ARBA00001971"/>
    </source>
</evidence>
<evidence type="ECO:0000313" key="16">
    <source>
        <dbReference type="Proteomes" id="UP000565155"/>
    </source>
</evidence>
<dbReference type="PROSITE" id="PS00437">
    <property type="entry name" value="CATALASE_1"/>
    <property type="match status" value="1"/>
</dbReference>
<dbReference type="InterPro" id="IPR011614">
    <property type="entry name" value="Catalase_core"/>
</dbReference>
<dbReference type="PANTHER" id="PTHR11465:SF23">
    <property type="entry name" value="CATALASE-2"/>
    <property type="match status" value="1"/>
</dbReference>
<dbReference type="GO" id="GO:0042597">
    <property type="term" value="C:periplasmic space"/>
    <property type="evidence" value="ECO:0007669"/>
    <property type="project" value="UniProtKB-SubCell"/>
</dbReference>
<evidence type="ECO:0000256" key="11">
    <source>
        <dbReference type="ARBA" id="ARBA00023004"/>
    </source>
</evidence>
<evidence type="ECO:0000256" key="6">
    <source>
        <dbReference type="ARBA" id="ARBA00022559"/>
    </source>
</evidence>
<keyword evidence="7" id="KW-0349">Heme</keyword>
<dbReference type="InterPro" id="IPR010582">
    <property type="entry name" value="Catalase_immune_responsive"/>
</dbReference>
<dbReference type="GO" id="GO:0042542">
    <property type="term" value="P:response to hydrogen peroxide"/>
    <property type="evidence" value="ECO:0007669"/>
    <property type="project" value="TreeGrafter"/>
</dbReference>
<dbReference type="PANTHER" id="PTHR11465">
    <property type="entry name" value="CATALASE"/>
    <property type="match status" value="1"/>
</dbReference>
<dbReference type="GO" id="GO:0004096">
    <property type="term" value="F:catalase activity"/>
    <property type="evidence" value="ECO:0007669"/>
    <property type="project" value="UniProtKB-EC"/>
</dbReference>
<dbReference type="Gene3D" id="2.40.180.10">
    <property type="entry name" value="Catalase core domain"/>
    <property type="match status" value="1"/>
</dbReference>
<dbReference type="GO" id="GO:0046872">
    <property type="term" value="F:metal ion binding"/>
    <property type="evidence" value="ECO:0007669"/>
    <property type="project" value="UniProtKB-KW"/>
</dbReference>
<evidence type="ECO:0000256" key="8">
    <source>
        <dbReference type="ARBA" id="ARBA00022723"/>
    </source>
</evidence>
<evidence type="ECO:0000256" key="7">
    <source>
        <dbReference type="ARBA" id="ARBA00022617"/>
    </source>
</evidence>
<dbReference type="InterPro" id="IPR018028">
    <property type="entry name" value="Catalase"/>
</dbReference>
<evidence type="ECO:0000256" key="3">
    <source>
        <dbReference type="ARBA" id="ARBA00004418"/>
    </source>
</evidence>
<keyword evidence="10 15" id="KW-0560">Oxidoreductase</keyword>
<evidence type="ECO:0000256" key="2">
    <source>
        <dbReference type="ARBA" id="ARBA00002974"/>
    </source>
</evidence>
<dbReference type="InterPro" id="IPR002226">
    <property type="entry name" value="Catalase_haem_BS"/>
</dbReference>
<evidence type="ECO:0000256" key="9">
    <source>
        <dbReference type="ARBA" id="ARBA00022764"/>
    </source>
</evidence>
<keyword evidence="9" id="KW-0574">Periplasm</keyword>
<dbReference type="InterPro" id="IPR020835">
    <property type="entry name" value="Catalase_sf"/>
</dbReference>
<evidence type="ECO:0000313" key="15">
    <source>
        <dbReference type="EMBL" id="NMR76955.1"/>
    </source>
</evidence>
<dbReference type="Pfam" id="PF00199">
    <property type="entry name" value="Catalase"/>
    <property type="match status" value="1"/>
</dbReference>
<dbReference type="GO" id="GO:0020037">
    <property type="term" value="F:heme binding"/>
    <property type="evidence" value="ECO:0007669"/>
    <property type="project" value="InterPro"/>
</dbReference>
<organism evidence="15 16">
    <name type="scientific">Vibrio alginolyticus</name>
    <dbReference type="NCBI Taxonomy" id="663"/>
    <lineage>
        <taxon>Bacteria</taxon>
        <taxon>Pseudomonadati</taxon>
        <taxon>Pseudomonadota</taxon>
        <taxon>Gammaproteobacteria</taxon>
        <taxon>Vibrionales</taxon>
        <taxon>Vibrionaceae</taxon>
        <taxon>Vibrio</taxon>
    </lineage>
</organism>
<evidence type="ECO:0000256" key="5">
    <source>
        <dbReference type="ARBA" id="ARBA00014132"/>
    </source>
</evidence>
<dbReference type="RefSeq" id="WP_169629493.1">
    <property type="nucleotide sequence ID" value="NZ_JABCMA010000306.1"/>
</dbReference>
<name>A0A7Y0N271_VIBAL</name>
<dbReference type="SUPFAM" id="SSF56634">
    <property type="entry name" value="Heme-dependent catalase-like"/>
    <property type="match status" value="1"/>
</dbReference>
<accession>A0A7Y0N271</accession>
<dbReference type="PROSITE" id="PS51402">
    <property type="entry name" value="CATALASE_3"/>
    <property type="match status" value="1"/>
</dbReference>
<comment type="caution">
    <text evidence="15">The sequence shown here is derived from an EMBL/GenBank/DDBJ whole genome shotgun (WGS) entry which is preliminary data.</text>
</comment>
<feature type="domain" description="Catalase core" evidence="13">
    <location>
        <begin position="1"/>
        <end position="59"/>
    </location>
</feature>
<keyword evidence="11" id="KW-0408">Iron</keyword>
<comment type="function">
    <text evidence="2">Decomposes hydrogen peroxide into water and oxygen; serves to protect cells from the toxic effects of hydrogen peroxide.</text>
</comment>
<sequence>RLLQGRLFAYADTQLYRLGANLFQLPVNRPLTSVSNHNQNGLSNNAQLSNGDVNYEPSRKLNLAEDNQFKAVETKLVGTVQQKAISKPRDFYQAGVLYRSMNEQDRSDLIANLAGDLNKVMDKDIKATMVSYFYRADKEYGSRLAKATDTNLSQVKNKAMM</sequence>
<dbReference type="Proteomes" id="UP000565155">
    <property type="component" value="Unassembled WGS sequence"/>
</dbReference>
<feature type="domain" description="Catalase immune-responsive" evidence="14">
    <location>
        <begin position="86"/>
        <end position="147"/>
    </location>
</feature>
<proteinExistence type="predicted"/>
<feature type="non-terminal residue" evidence="15">
    <location>
        <position position="1"/>
    </location>
</feature>
<dbReference type="EMBL" id="JABCMA010000306">
    <property type="protein sequence ID" value="NMR76955.1"/>
    <property type="molecule type" value="Genomic_DNA"/>
</dbReference>
<keyword evidence="8" id="KW-0479">Metal-binding</keyword>
<evidence type="ECO:0000256" key="12">
    <source>
        <dbReference type="ARBA" id="ARBA00023324"/>
    </source>
</evidence>
<comment type="subcellular location">
    <subcellularLocation>
        <location evidence="3">Periplasm</location>
    </subcellularLocation>
</comment>
<evidence type="ECO:0000259" key="13">
    <source>
        <dbReference type="Pfam" id="PF00199"/>
    </source>
</evidence>
<reference evidence="15 16" key="1">
    <citation type="submission" date="2020-04" db="EMBL/GenBank/DDBJ databases">
        <title>Whole-genome sequencing of Vibrio spp. from China reveals different genetic environments of blaCTX-M-14 among diverse lineages.</title>
        <authorList>
            <person name="Zheng Z."/>
            <person name="Ye L."/>
            <person name="Chen S."/>
        </authorList>
    </citation>
    <scope>NUCLEOTIDE SEQUENCE [LARGE SCALE GENOMIC DNA]</scope>
    <source>
        <strain evidence="15 16">Vb1636</strain>
    </source>
</reference>
<dbReference type="AlphaFoldDB" id="A0A7Y0N271"/>